<dbReference type="EC" id="1.8.4.8" evidence="8"/>
<dbReference type="InterPro" id="IPR014729">
    <property type="entry name" value="Rossmann-like_a/b/a_fold"/>
</dbReference>
<evidence type="ECO:0000313" key="9">
    <source>
        <dbReference type="Proteomes" id="UP000229529"/>
    </source>
</evidence>
<keyword evidence="5" id="KW-0408">Iron</keyword>
<reference evidence="8" key="1">
    <citation type="submission" date="2017-09" db="EMBL/GenBank/DDBJ databases">
        <authorList>
            <person name="Campbell M.A."/>
            <person name="Lukasik P."/>
            <person name="Simon C."/>
            <person name="McCutcheon J.P."/>
        </authorList>
    </citation>
    <scope>NUCLEOTIDE SEQUENCE [LARGE SCALE GENOMIC DNA]</scope>
    <source>
        <strain evidence="8">ALECUR</strain>
    </source>
</reference>
<evidence type="ECO:0000313" key="8">
    <source>
        <dbReference type="EMBL" id="PIM96393.1"/>
    </source>
</evidence>
<proteinExistence type="inferred from homology"/>
<dbReference type="InterPro" id="IPR004511">
    <property type="entry name" value="PAPS/APS_Rdtase"/>
</dbReference>
<dbReference type="PANTHER" id="PTHR46482:SF9">
    <property type="entry name" value="5'-ADENYLYLSULFATE REDUCTASE 1, CHLOROPLASTIC"/>
    <property type="match status" value="1"/>
</dbReference>
<evidence type="ECO:0000256" key="2">
    <source>
        <dbReference type="ARBA" id="ARBA00009732"/>
    </source>
</evidence>
<organism evidence="8 9">
    <name type="scientific">Candidatus Hodgkinia cicadicola</name>
    <dbReference type="NCBI Taxonomy" id="573658"/>
    <lineage>
        <taxon>Bacteria</taxon>
        <taxon>Pseudomonadati</taxon>
        <taxon>Pseudomonadota</taxon>
        <taxon>Alphaproteobacteria</taxon>
        <taxon>Hyphomicrobiales</taxon>
        <taxon>Candidatus Hodgkinia</taxon>
    </lineage>
</organism>
<comment type="similarity">
    <text evidence="2">Belongs to the PAPS reductase family. CysH subfamily.</text>
</comment>
<accession>A0ABX4MHE7</accession>
<name>A0ABX4MHE7_9HYPH</name>
<dbReference type="PIRSF" id="PIRSF000857">
    <property type="entry name" value="PAPS_reductase"/>
    <property type="match status" value="1"/>
</dbReference>
<evidence type="ECO:0000256" key="6">
    <source>
        <dbReference type="ARBA" id="ARBA00023014"/>
    </source>
</evidence>
<dbReference type="EMBL" id="NXGS01000061">
    <property type="protein sequence ID" value="PIM96393.1"/>
    <property type="molecule type" value="Genomic_DNA"/>
</dbReference>
<protein>
    <submittedName>
        <fullName evidence="8">Phosphoadenosine phosphosulfate reductase</fullName>
        <ecNumber evidence="8">1.8.4.8</ecNumber>
    </submittedName>
</protein>
<evidence type="ECO:0000256" key="1">
    <source>
        <dbReference type="ARBA" id="ARBA00001966"/>
    </source>
</evidence>
<dbReference type="Pfam" id="PF01507">
    <property type="entry name" value="PAPS_reduct"/>
    <property type="match status" value="1"/>
</dbReference>
<evidence type="ECO:0000256" key="3">
    <source>
        <dbReference type="ARBA" id="ARBA00022723"/>
    </source>
</evidence>
<comment type="cofactor">
    <cofactor evidence="1">
        <name>[4Fe-4S] cluster</name>
        <dbReference type="ChEBI" id="CHEBI:49883"/>
    </cofactor>
</comment>
<evidence type="ECO:0000256" key="4">
    <source>
        <dbReference type="ARBA" id="ARBA00023002"/>
    </source>
</evidence>
<dbReference type="SUPFAM" id="SSF52402">
    <property type="entry name" value="Adenine nucleotide alpha hydrolases-like"/>
    <property type="match status" value="1"/>
</dbReference>
<dbReference type="InterPro" id="IPR002500">
    <property type="entry name" value="PAPS_reduct_dom"/>
</dbReference>
<gene>
    <name evidence="8" type="primary">cysH</name>
    <name evidence="8" type="ORF">alecur_91</name>
</gene>
<dbReference type="Proteomes" id="UP000229529">
    <property type="component" value="Unassembled WGS sequence"/>
</dbReference>
<keyword evidence="4 8" id="KW-0560">Oxidoreductase</keyword>
<keyword evidence="9" id="KW-1185">Reference proteome</keyword>
<feature type="domain" description="Phosphoadenosine phosphosulphate reductase" evidence="7">
    <location>
        <begin position="61"/>
        <end position="212"/>
    </location>
</feature>
<dbReference type="Gene3D" id="3.40.50.620">
    <property type="entry name" value="HUPs"/>
    <property type="match status" value="1"/>
</dbReference>
<evidence type="ECO:0000259" key="7">
    <source>
        <dbReference type="Pfam" id="PF01507"/>
    </source>
</evidence>
<dbReference type="GO" id="GO:0004604">
    <property type="term" value="F:phosphoadenylyl-sulfate reductase (thioredoxin) activity"/>
    <property type="evidence" value="ECO:0007669"/>
    <property type="project" value="UniProtKB-EC"/>
</dbReference>
<sequence>MKKTSIIKIVNSIDCSQLLRRSCKKLNLYSILRIVKIIKCKMLLNSSSVEDLLICWYLSRVNNNWISLKINTNKLFKEILYLSGKRLETYGQRTTFISPKWCWLLRLMINNLNIYFCIDSRYTCCNIRKLVGIGSMLKNENWITGIRVAQSDSRKVNKVAFWDIIYNNIKLNPLLLWNINQIINCIASSQLSYNSLQNIGFKSIGCVPCTRAIKKNERLRTGRWWWESSKKTKSECGLHKV</sequence>
<dbReference type="PANTHER" id="PTHR46482">
    <property type="entry name" value="5'-ADENYLYLSULFATE REDUCTASE 3, CHLOROPLASTIC"/>
    <property type="match status" value="1"/>
</dbReference>
<keyword evidence="3" id="KW-0479">Metal-binding</keyword>
<keyword evidence="6" id="KW-0411">Iron-sulfur</keyword>
<evidence type="ECO:0000256" key="5">
    <source>
        <dbReference type="ARBA" id="ARBA00023004"/>
    </source>
</evidence>
<comment type="caution">
    <text evidence="8">The sequence shown here is derived from an EMBL/GenBank/DDBJ whole genome shotgun (WGS) entry which is preliminary data.</text>
</comment>